<organism evidence="8 9">
    <name type="scientific">Paratrimastix pyriformis</name>
    <dbReference type="NCBI Taxonomy" id="342808"/>
    <lineage>
        <taxon>Eukaryota</taxon>
        <taxon>Metamonada</taxon>
        <taxon>Preaxostyla</taxon>
        <taxon>Paratrimastigidae</taxon>
        <taxon>Paratrimastix</taxon>
    </lineage>
</organism>
<evidence type="ECO:0000256" key="2">
    <source>
        <dbReference type="ARBA" id="ARBA00022737"/>
    </source>
</evidence>
<evidence type="ECO:0000256" key="1">
    <source>
        <dbReference type="ARBA" id="ARBA00022723"/>
    </source>
</evidence>
<keyword evidence="4 5" id="KW-0862">Zinc</keyword>
<accession>A0ABQ8URM0</accession>
<evidence type="ECO:0000313" key="8">
    <source>
        <dbReference type="EMBL" id="KAJ4460175.1"/>
    </source>
</evidence>
<reference evidence="8" key="1">
    <citation type="journal article" date="2022" name="bioRxiv">
        <title>Genomics of Preaxostyla Flagellates Illuminates Evolutionary Transitions and the Path Towards Mitochondrial Loss.</title>
        <authorList>
            <person name="Novak L.V.F."/>
            <person name="Treitli S.C."/>
            <person name="Pyrih J."/>
            <person name="Halakuc P."/>
            <person name="Pipaliya S.V."/>
            <person name="Vacek V."/>
            <person name="Brzon O."/>
            <person name="Soukal P."/>
            <person name="Eme L."/>
            <person name="Dacks J.B."/>
            <person name="Karnkowska A."/>
            <person name="Elias M."/>
            <person name="Hampl V."/>
        </authorList>
    </citation>
    <scope>NUCLEOTIDE SEQUENCE</scope>
    <source>
        <strain evidence="8">RCP-MX</strain>
    </source>
</reference>
<sequence length="363" mass="38980">MHEESENLWRERERIAREKFKEKQYQELQQRLLEGQIPAANNAPPGEADDDDDVDLELSGASDNDTPGVPPPPNVTSSNVALPPAPPSVATIASQPSPAAAAAAAVAAVLASKASLRAPQPHLLQVLPPALLLPTPGPCPPIPAPDAALVDPAAGLASRTERELVEIWDQWRRREDVAVAEENRTACLAYLRTGRCRFGAACTKTHPQPPVSPVLLLPGMYIPPTSPAGQQPPLDPEGAAHYAAFFEDVWPEFTGVGPVVALRVSQNEAPHLRGNVYVQYAALRDAVAARLRFGARFYGGRPLMAEFCPVTRWPPTNARATLPLEPPPRRPPAAPARTPGRSQQQQNSGLVMSDRYQPGPPPG</sequence>
<feature type="domain" description="C3H1-type" evidence="7">
    <location>
        <begin position="181"/>
        <end position="209"/>
    </location>
</feature>
<keyword evidence="9" id="KW-1185">Reference proteome</keyword>
<evidence type="ECO:0000259" key="7">
    <source>
        <dbReference type="PROSITE" id="PS50103"/>
    </source>
</evidence>
<dbReference type="PRINTS" id="PR01848">
    <property type="entry name" value="U2AUXFACTOR"/>
</dbReference>
<dbReference type="InterPro" id="IPR009145">
    <property type="entry name" value="U2AF_small"/>
</dbReference>
<keyword evidence="1 5" id="KW-0479">Metal-binding</keyword>
<keyword evidence="2" id="KW-0677">Repeat</keyword>
<proteinExistence type="predicted"/>
<dbReference type="SUPFAM" id="SSF54928">
    <property type="entry name" value="RNA-binding domain, RBD"/>
    <property type="match status" value="1"/>
</dbReference>
<feature type="zinc finger region" description="C3H1-type" evidence="5">
    <location>
        <begin position="181"/>
        <end position="209"/>
    </location>
</feature>
<evidence type="ECO:0000256" key="4">
    <source>
        <dbReference type="ARBA" id="ARBA00022833"/>
    </source>
</evidence>
<dbReference type="InterPro" id="IPR000571">
    <property type="entry name" value="Znf_CCCH"/>
</dbReference>
<dbReference type="InterPro" id="IPR035979">
    <property type="entry name" value="RBD_domain_sf"/>
</dbReference>
<feature type="compositionally biased region" description="Pro residues" evidence="6">
    <location>
        <begin position="324"/>
        <end position="334"/>
    </location>
</feature>
<keyword evidence="8" id="KW-0687">Ribonucleoprotein</keyword>
<protein>
    <submittedName>
        <fullName evidence="8">U2 small nuclear ribonucleoprotein auxiliary factor subunit-related protein 2</fullName>
    </submittedName>
</protein>
<dbReference type="PROSITE" id="PS50103">
    <property type="entry name" value="ZF_C3H1"/>
    <property type="match status" value="1"/>
</dbReference>
<dbReference type="PANTHER" id="PTHR12620">
    <property type="entry name" value="U2 SNRNP AUXILIARY FACTOR, SMALL SUBUNIT"/>
    <property type="match status" value="1"/>
</dbReference>
<evidence type="ECO:0000256" key="3">
    <source>
        <dbReference type="ARBA" id="ARBA00022771"/>
    </source>
</evidence>
<dbReference type="EMBL" id="JAPMOS010000014">
    <property type="protein sequence ID" value="KAJ4460175.1"/>
    <property type="molecule type" value="Genomic_DNA"/>
</dbReference>
<feature type="region of interest" description="Disordered" evidence="6">
    <location>
        <begin position="318"/>
        <end position="363"/>
    </location>
</feature>
<dbReference type="Gene3D" id="3.30.70.330">
    <property type="match status" value="1"/>
</dbReference>
<evidence type="ECO:0000313" key="9">
    <source>
        <dbReference type="Proteomes" id="UP001141327"/>
    </source>
</evidence>
<gene>
    <name evidence="8" type="ORF">PAPYR_3564</name>
</gene>
<dbReference type="InterPro" id="IPR012677">
    <property type="entry name" value="Nucleotide-bd_a/b_plait_sf"/>
</dbReference>
<comment type="caution">
    <text evidence="8">The sequence shown here is derived from an EMBL/GenBank/DDBJ whole genome shotgun (WGS) entry which is preliminary data.</text>
</comment>
<dbReference type="Proteomes" id="UP001141327">
    <property type="component" value="Unassembled WGS sequence"/>
</dbReference>
<dbReference type="GO" id="GO:1990904">
    <property type="term" value="C:ribonucleoprotein complex"/>
    <property type="evidence" value="ECO:0007669"/>
    <property type="project" value="UniProtKB-KW"/>
</dbReference>
<evidence type="ECO:0000256" key="5">
    <source>
        <dbReference type="PROSITE-ProRule" id="PRU00723"/>
    </source>
</evidence>
<keyword evidence="3 5" id="KW-0863">Zinc-finger</keyword>
<feature type="compositionally biased region" description="Acidic residues" evidence="6">
    <location>
        <begin position="47"/>
        <end position="56"/>
    </location>
</feature>
<name>A0ABQ8URM0_9EUKA</name>
<evidence type="ECO:0000256" key="6">
    <source>
        <dbReference type="SAM" id="MobiDB-lite"/>
    </source>
</evidence>
<feature type="region of interest" description="Disordered" evidence="6">
    <location>
        <begin position="33"/>
        <end position="82"/>
    </location>
</feature>